<dbReference type="InterPro" id="IPR000412">
    <property type="entry name" value="ABC_2_transport"/>
</dbReference>
<accession>A0ABN5H097</accession>
<feature type="transmembrane region" description="Helical" evidence="5">
    <location>
        <begin position="171"/>
        <end position="192"/>
    </location>
</feature>
<feature type="domain" description="ABC transmembrane type-2" evidence="6">
    <location>
        <begin position="24"/>
        <end position="254"/>
    </location>
</feature>
<comment type="similarity">
    <text evidence="5">Belongs to the ABC-2 integral membrane protein family.</text>
</comment>
<feature type="transmembrane region" description="Helical" evidence="5">
    <location>
        <begin position="141"/>
        <end position="164"/>
    </location>
</feature>
<dbReference type="PANTHER" id="PTHR43229:SF2">
    <property type="entry name" value="NODULATION PROTEIN J"/>
    <property type="match status" value="1"/>
</dbReference>
<dbReference type="EMBL" id="CP019454">
    <property type="protein sequence ID" value="AUW94167.1"/>
    <property type="molecule type" value="Genomic_DNA"/>
</dbReference>
<evidence type="ECO:0000313" key="7">
    <source>
        <dbReference type="EMBL" id="AUW94167.1"/>
    </source>
</evidence>
<dbReference type="Proteomes" id="UP000325292">
    <property type="component" value="Chromosome"/>
</dbReference>
<evidence type="ECO:0000256" key="4">
    <source>
        <dbReference type="ARBA" id="ARBA00023136"/>
    </source>
</evidence>
<evidence type="ECO:0000256" key="3">
    <source>
        <dbReference type="ARBA" id="ARBA00022989"/>
    </source>
</evidence>
<keyword evidence="5" id="KW-0813">Transport</keyword>
<organism evidence="7 8">
    <name type="scientific">Sulfobacillus thermotolerans</name>
    <dbReference type="NCBI Taxonomy" id="338644"/>
    <lineage>
        <taxon>Bacteria</taxon>
        <taxon>Bacillati</taxon>
        <taxon>Bacillota</taxon>
        <taxon>Clostridia</taxon>
        <taxon>Eubacteriales</taxon>
        <taxon>Clostridiales Family XVII. Incertae Sedis</taxon>
        <taxon>Sulfobacillus</taxon>
    </lineage>
</organism>
<dbReference type="InterPro" id="IPR051784">
    <property type="entry name" value="Nod_factor_ABC_transporter"/>
</dbReference>
<keyword evidence="5" id="KW-1003">Cell membrane</keyword>
<gene>
    <name evidence="7" type="ORF">BXT84_09550</name>
</gene>
<evidence type="ECO:0000256" key="1">
    <source>
        <dbReference type="ARBA" id="ARBA00004141"/>
    </source>
</evidence>
<evidence type="ECO:0000256" key="2">
    <source>
        <dbReference type="ARBA" id="ARBA00022692"/>
    </source>
</evidence>
<evidence type="ECO:0000259" key="6">
    <source>
        <dbReference type="PROSITE" id="PS51012"/>
    </source>
</evidence>
<sequence>MRKFLSDLWLLTVRALRVTIRVPFAIIPNLLISLFFLLVYQGGLSGIAALPVFGKLPYINFILPVAVVSGAVGGAGGAGQSLIRDIDSGYFMKLRLSPVSRTALVLAPMIAGMAQLLVQTALIIAVAYAMGLTLPHGALSLVGLLVLTAGWGLAFAGYAVAMALRSKNSQAAQAATFVFFPLLFLSDTFVPIRAIRAHWMRIAAQFNPTTYVFNAMRSLLSPHFSTTVYWHGVLAVLLSVAFTLSWASWTASRSLRKEL</sequence>
<feature type="transmembrane region" description="Helical" evidence="5">
    <location>
        <begin position="61"/>
        <end position="83"/>
    </location>
</feature>
<dbReference type="PROSITE" id="PS51012">
    <property type="entry name" value="ABC_TM2"/>
    <property type="match status" value="1"/>
</dbReference>
<keyword evidence="2 5" id="KW-0812">Transmembrane</keyword>
<feature type="transmembrane region" description="Helical" evidence="5">
    <location>
        <begin position="20"/>
        <end position="41"/>
    </location>
</feature>
<name>A0ABN5H097_9FIRM</name>
<dbReference type="InterPro" id="IPR013525">
    <property type="entry name" value="ABC2_TM"/>
</dbReference>
<dbReference type="PANTHER" id="PTHR43229">
    <property type="entry name" value="NODULATION PROTEIN J"/>
    <property type="match status" value="1"/>
</dbReference>
<protein>
    <recommendedName>
        <fullName evidence="5">Transport permease protein</fullName>
    </recommendedName>
</protein>
<feature type="transmembrane region" description="Helical" evidence="5">
    <location>
        <begin position="228"/>
        <end position="249"/>
    </location>
</feature>
<feature type="transmembrane region" description="Helical" evidence="5">
    <location>
        <begin position="104"/>
        <end position="129"/>
    </location>
</feature>
<evidence type="ECO:0000256" key="5">
    <source>
        <dbReference type="RuleBase" id="RU361157"/>
    </source>
</evidence>
<keyword evidence="3 5" id="KW-1133">Transmembrane helix</keyword>
<proteinExistence type="inferred from homology"/>
<dbReference type="PIRSF" id="PIRSF006648">
    <property type="entry name" value="DrrB"/>
    <property type="match status" value="1"/>
</dbReference>
<keyword evidence="8" id="KW-1185">Reference proteome</keyword>
<reference evidence="7 8" key="1">
    <citation type="journal article" date="2019" name="Sci. Rep.">
        <title>Sulfobacillus thermotolerans: new insights into resistance and metabolic capacities of acidophilic chemolithotrophs.</title>
        <authorList>
            <person name="Panyushkina A.E."/>
            <person name="Babenko V.V."/>
            <person name="Nikitina A.S."/>
            <person name="Selezneva O.V."/>
            <person name="Tsaplina I.A."/>
            <person name="Letarova M.A."/>
            <person name="Kostryukova E.S."/>
            <person name="Letarov A.V."/>
        </authorList>
    </citation>
    <scope>NUCLEOTIDE SEQUENCE [LARGE SCALE GENOMIC DNA]</scope>
    <source>
        <strain evidence="7 8">Kr1</strain>
    </source>
</reference>
<comment type="subcellular location">
    <subcellularLocation>
        <location evidence="5">Cell membrane</location>
        <topology evidence="5">Multi-pass membrane protein</topology>
    </subcellularLocation>
    <subcellularLocation>
        <location evidence="1">Membrane</location>
        <topology evidence="1">Multi-pass membrane protein</topology>
    </subcellularLocation>
</comment>
<evidence type="ECO:0000313" key="8">
    <source>
        <dbReference type="Proteomes" id="UP000325292"/>
    </source>
</evidence>
<keyword evidence="4 5" id="KW-0472">Membrane</keyword>
<dbReference type="Pfam" id="PF01061">
    <property type="entry name" value="ABC2_membrane"/>
    <property type="match status" value="1"/>
</dbReference>
<dbReference type="InterPro" id="IPR047817">
    <property type="entry name" value="ABC2_TM_bact-type"/>
</dbReference>